<feature type="transmembrane region" description="Helical" evidence="1">
    <location>
        <begin position="171"/>
        <end position="192"/>
    </location>
</feature>
<dbReference type="AlphaFoldDB" id="A0A7S3QH34"/>
<evidence type="ECO:0000256" key="1">
    <source>
        <dbReference type="SAM" id="Phobius"/>
    </source>
</evidence>
<organism evidence="2">
    <name type="scientific">Chaetoceros debilis</name>
    <dbReference type="NCBI Taxonomy" id="122233"/>
    <lineage>
        <taxon>Eukaryota</taxon>
        <taxon>Sar</taxon>
        <taxon>Stramenopiles</taxon>
        <taxon>Ochrophyta</taxon>
        <taxon>Bacillariophyta</taxon>
        <taxon>Coscinodiscophyceae</taxon>
        <taxon>Chaetocerotophycidae</taxon>
        <taxon>Chaetocerotales</taxon>
        <taxon>Chaetocerotaceae</taxon>
        <taxon>Chaetoceros</taxon>
    </lineage>
</organism>
<sequence>MPTTRSESIDQRVKRISNLSQDDVGELQNTGIMNEDDLRYAEFVDLPVGILPVIKRRKLEMIGKFLAGGGALSATITAAEIQQSLPKYAYEYDTYTYTNLRIFAFLCLLVSLYFWSWAVINVINTYNISGLFDFGVVTFFLSGASSVYLLRMSRKDVNGFVEPRVPPTYKYISRVRVLVFLSHFTVAMNYAIGGYLAFGKETKDEQFAYYCIIFMVLWLFCAVVGWNLITNIMWMKQARPTESTGIH</sequence>
<reference evidence="2" key="1">
    <citation type="submission" date="2021-01" db="EMBL/GenBank/DDBJ databases">
        <authorList>
            <person name="Corre E."/>
            <person name="Pelletier E."/>
            <person name="Niang G."/>
            <person name="Scheremetjew M."/>
            <person name="Finn R."/>
            <person name="Kale V."/>
            <person name="Holt S."/>
            <person name="Cochrane G."/>
            <person name="Meng A."/>
            <person name="Brown T."/>
            <person name="Cohen L."/>
        </authorList>
    </citation>
    <scope>NUCLEOTIDE SEQUENCE</scope>
    <source>
        <strain evidence="2">MM31A-1</strain>
    </source>
</reference>
<name>A0A7S3QH34_9STRA</name>
<accession>A0A7S3QH34</accession>
<gene>
    <name evidence="2" type="ORF">CDEB00056_LOCUS22063</name>
</gene>
<proteinExistence type="predicted"/>
<feature type="transmembrane region" description="Helical" evidence="1">
    <location>
        <begin position="207"/>
        <end position="229"/>
    </location>
</feature>
<keyword evidence="1" id="KW-1133">Transmembrane helix</keyword>
<keyword evidence="1" id="KW-0472">Membrane</keyword>
<dbReference type="EMBL" id="HBIO01028797">
    <property type="protein sequence ID" value="CAE0477210.1"/>
    <property type="molecule type" value="Transcribed_RNA"/>
</dbReference>
<protein>
    <submittedName>
        <fullName evidence="2">Uncharacterized protein</fullName>
    </submittedName>
</protein>
<evidence type="ECO:0000313" key="2">
    <source>
        <dbReference type="EMBL" id="CAE0477210.1"/>
    </source>
</evidence>
<feature type="transmembrane region" description="Helical" evidence="1">
    <location>
        <begin position="126"/>
        <end position="150"/>
    </location>
</feature>
<keyword evidence="1" id="KW-0812">Transmembrane</keyword>
<feature type="transmembrane region" description="Helical" evidence="1">
    <location>
        <begin position="102"/>
        <end position="120"/>
    </location>
</feature>